<keyword evidence="1" id="KW-0472">Membrane</keyword>
<evidence type="ECO:0000256" key="1">
    <source>
        <dbReference type="SAM" id="Phobius"/>
    </source>
</evidence>
<feature type="transmembrane region" description="Helical" evidence="1">
    <location>
        <begin position="309"/>
        <end position="335"/>
    </location>
</feature>
<proteinExistence type="predicted"/>
<accession>A0A6J7DYD3</accession>
<feature type="domain" description="SGNH" evidence="3">
    <location>
        <begin position="549"/>
        <end position="766"/>
    </location>
</feature>
<dbReference type="Pfam" id="PF19040">
    <property type="entry name" value="SGNH"/>
    <property type="match status" value="1"/>
</dbReference>
<feature type="transmembrane region" description="Helical" evidence="1">
    <location>
        <begin position="126"/>
        <end position="146"/>
    </location>
</feature>
<sequence length="776" mass="81733">MFNSVAIVVLVIALAYWWAKKPQWAHGETDLGARHAPSGFSAGGSAAELAGEMPHGFRADIEGLRAIAVLAVLLYHAKLGPFHGGYVGVDVFFVLSGFLITSLLMKDLLVHGAASLPRFWARRARRLLPASCLVMLATLVAARFMLDPLAQGDLAHDALAASAFMVNIAFAHRQSDYLASQLAPSPLLHFWSLALEEQFYIVWPFVLLVVTGVRRRIRRVALTTIAVLWAVSLIACVWMTPRQQPWAFYSLPTRAWELLSGAALALLGGALLKVPHVVRAVAAWAGLVAVVAVTLVFDDRTRFPGTAALLPVLATVVVVGAGGGAAAVGPAKLLAMRPLQWIGQRSYAIYLWHWPALVLVAARFGALSAWQRALILVGAVLMADISYRIVENPVRRSVWLGSFARRGLLLGAALGVTAAGVAALTLTFKPSIGGTGVATAPVVIVPDGTMAPTNPTDAVGATTSTATSATATAGTAVTAPATTTSSPASAVSDAAVQALIAANADTLQQGVLTRKVPSNLQPSLSAARNDKPSIYNNGCILDVGVTTLKSCVYGNPQSATTIVLFGDSHAAQWFPALEAISNKNGWRLVVLTKKGCPTADIPVSDQTRNSECGPWRASVAARLAELKPDLIILSAYRYKAAGASIGRDPDQVWSEGLDRTMTVIRPLARKVLVLGDSPTPLSDVPSCVASHLGNVAPCMNQRSVAVKPNRIAVEVAVAKAHNANFAATSDWLCTPTQCPVVIGNLLVYRDNSHITTAASALLTPFLSAVVAPLLGS</sequence>
<feature type="domain" description="Acyltransferase 3" evidence="2">
    <location>
        <begin position="59"/>
        <end position="384"/>
    </location>
</feature>
<dbReference type="PANTHER" id="PTHR23028">
    <property type="entry name" value="ACETYLTRANSFERASE"/>
    <property type="match status" value="1"/>
</dbReference>
<dbReference type="PANTHER" id="PTHR23028:SF53">
    <property type="entry name" value="ACYL_TRANSF_3 DOMAIN-CONTAINING PROTEIN"/>
    <property type="match status" value="1"/>
</dbReference>
<dbReference type="EMBL" id="CAFBLP010000019">
    <property type="protein sequence ID" value="CAB4874000.1"/>
    <property type="molecule type" value="Genomic_DNA"/>
</dbReference>
<feature type="transmembrane region" description="Helical" evidence="1">
    <location>
        <begin position="277"/>
        <end position="297"/>
    </location>
</feature>
<protein>
    <submittedName>
        <fullName evidence="4">Unannotated protein</fullName>
    </submittedName>
</protein>
<name>A0A6J7DYD3_9ZZZZ</name>
<dbReference type="InterPro" id="IPR050879">
    <property type="entry name" value="Acyltransferase_3"/>
</dbReference>
<feature type="transmembrane region" description="Helical" evidence="1">
    <location>
        <begin position="408"/>
        <end position="428"/>
    </location>
</feature>
<organism evidence="4">
    <name type="scientific">freshwater metagenome</name>
    <dbReference type="NCBI Taxonomy" id="449393"/>
    <lineage>
        <taxon>unclassified sequences</taxon>
        <taxon>metagenomes</taxon>
        <taxon>ecological metagenomes</taxon>
    </lineage>
</organism>
<gene>
    <name evidence="4" type="ORF">UFOPK3376_01010</name>
</gene>
<dbReference type="InterPro" id="IPR043968">
    <property type="entry name" value="SGNH"/>
</dbReference>
<feature type="transmembrane region" description="Helical" evidence="1">
    <location>
        <begin position="253"/>
        <end position="272"/>
    </location>
</feature>
<feature type="transmembrane region" description="Helical" evidence="1">
    <location>
        <begin position="347"/>
        <end position="364"/>
    </location>
</feature>
<feature type="transmembrane region" description="Helical" evidence="1">
    <location>
        <begin position="370"/>
        <end position="387"/>
    </location>
</feature>
<keyword evidence="1" id="KW-0812">Transmembrane</keyword>
<reference evidence="4" key="1">
    <citation type="submission" date="2020-05" db="EMBL/GenBank/DDBJ databases">
        <authorList>
            <person name="Chiriac C."/>
            <person name="Salcher M."/>
            <person name="Ghai R."/>
            <person name="Kavagutti S V."/>
        </authorList>
    </citation>
    <scope>NUCLEOTIDE SEQUENCE</scope>
</reference>
<keyword evidence="1" id="KW-1133">Transmembrane helix</keyword>
<dbReference type="GO" id="GO:0016020">
    <property type="term" value="C:membrane"/>
    <property type="evidence" value="ECO:0007669"/>
    <property type="project" value="TreeGrafter"/>
</dbReference>
<evidence type="ECO:0000259" key="2">
    <source>
        <dbReference type="Pfam" id="PF01757"/>
    </source>
</evidence>
<dbReference type="GO" id="GO:0016747">
    <property type="term" value="F:acyltransferase activity, transferring groups other than amino-acyl groups"/>
    <property type="evidence" value="ECO:0007669"/>
    <property type="project" value="InterPro"/>
</dbReference>
<evidence type="ECO:0000259" key="3">
    <source>
        <dbReference type="Pfam" id="PF19040"/>
    </source>
</evidence>
<dbReference type="Pfam" id="PF01757">
    <property type="entry name" value="Acyl_transf_3"/>
    <property type="match status" value="1"/>
</dbReference>
<dbReference type="AlphaFoldDB" id="A0A6J7DYD3"/>
<feature type="transmembrane region" description="Helical" evidence="1">
    <location>
        <begin position="190"/>
        <end position="213"/>
    </location>
</feature>
<feature type="transmembrane region" description="Helical" evidence="1">
    <location>
        <begin position="220"/>
        <end position="241"/>
    </location>
</feature>
<evidence type="ECO:0000313" key="4">
    <source>
        <dbReference type="EMBL" id="CAB4874000.1"/>
    </source>
</evidence>
<dbReference type="InterPro" id="IPR002656">
    <property type="entry name" value="Acyl_transf_3_dom"/>
</dbReference>
<feature type="transmembrane region" description="Helical" evidence="1">
    <location>
        <begin position="84"/>
        <end position="105"/>
    </location>
</feature>
<dbReference type="GO" id="GO:0009103">
    <property type="term" value="P:lipopolysaccharide biosynthetic process"/>
    <property type="evidence" value="ECO:0007669"/>
    <property type="project" value="TreeGrafter"/>
</dbReference>